<proteinExistence type="predicted"/>
<dbReference type="Proteomes" id="UP000003786">
    <property type="component" value="Chromosome 1"/>
</dbReference>
<accession>J7MGQ2</accession>
<dbReference type="InterPro" id="IPR007259">
    <property type="entry name" value="GCP"/>
</dbReference>
<dbReference type="KEGG" id="tot:TOT_010000138"/>
<dbReference type="EMBL" id="AP011946">
    <property type="protein sequence ID" value="BAM38671.1"/>
    <property type="molecule type" value="Genomic_DNA"/>
</dbReference>
<dbReference type="GO" id="GO:0000922">
    <property type="term" value="C:spindle pole"/>
    <property type="evidence" value="ECO:0007669"/>
    <property type="project" value="InterPro"/>
</dbReference>
<dbReference type="GO" id="GO:0051321">
    <property type="term" value="P:meiotic cell cycle"/>
    <property type="evidence" value="ECO:0007669"/>
    <property type="project" value="TreeGrafter"/>
</dbReference>
<keyword evidence="8" id="KW-1185">Reference proteome</keyword>
<dbReference type="GO" id="GO:0007020">
    <property type="term" value="P:microtubule nucleation"/>
    <property type="evidence" value="ECO:0007669"/>
    <property type="project" value="InterPro"/>
</dbReference>
<evidence type="ECO:0000256" key="4">
    <source>
        <dbReference type="ARBA" id="ARBA00023212"/>
    </source>
</evidence>
<dbReference type="AlphaFoldDB" id="J7MGQ2"/>
<keyword evidence="3" id="KW-0493">Microtubule</keyword>
<evidence type="ECO:0000313" key="7">
    <source>
        <dbReference type="EMBL" id="BAM38671.1"/>
    </source>
</evidence>
<dbReference type="GO" id="GO:0051225">
    <property type="term" value="P:spindle assembly"/>
    <property type="evidence" value="ECO:0007669"/>
    <property type="project" value="TreeGrafter"/>
</dbReference>
<feature type="domain" description="Gamma tubulin complex component protein N-terminal" evidence="6">
    <location>
        <begin position="162"/>
        <end position="456"/>
    </location>
</feature>
<evidence type="ECO:0000256" key="3">
    <source>
        <dbReference type="ARBA" id="ARBA00022701"/>
    </source>
</evidence>
<evidence type="ECO:0000256" key="1">
    <source>
        <dbReference type="ARBA" id="ARBA00004245"/>
    </source>
</evidence>
<comment type="subcellular location">
    <subcellularLocation>
        <location evidence="1">Cytoplasm</location>
        <location evidence="1">Cytoskeleton</location>
    </subcellularLocation>
</comment>
<dbReference type="GO" id="GO:0031122">
    <property type="term" value="P:cytoplasmic microtubule organization"/>
    <property type="evidence" value="ECO:0007669"/>
    <property type="project" value="TreeGrafter"/>
</dbReference>
<dbReference type="GO" id="GO:0043015">
    <property type="term" value="F:gamma-tubulin binding"/>
    <property type="evidence" value="ECO:0007669"/>
    <property type="project" value="InterPro"/>
</dbReference>
<protein>
    <recommendedName>
        <fullName evidence="6">Gamma tubulin complex component protein N-terminal domain-containing protein</fullName>
    </recommendedName>
</protein>
<dbReference type="VEuPathDB" id="PiroplasmaDB:TOT_010000138"/>
<organism evidence="7 8">
    <name type="scientific">Theileria orientalis strain Shintoku</name>
    <dbReference type="NCBI Taxonomy" id="869250"/>
    <lineage>
        <taxon>Eukaryota</taxon>
        <taxon>Sar</taxon>
        <taxon>Alveolata</taxon>
        <taxon>Apicomplexa</taxon>
        <taxon>Aconoidasida</taxon>
        <taxon>Piroplasmida</taxon>
        <taxon>Theileriidae</taxon>
        <taxon>Theileria</taxon>
    </lineage>
</organism>
<dbReference type="OrthoDB" id="5860513at2759"/>
<evidence type="ECO:0000256" key="5">
    <source>
        <dbReference type="SAM" id="MobiDB-lite"/>
    </source>
</evidence>
<evidence type="ECO:0000313" key="8">
    <source>
        <dbReference type="Proteomes" id="UP000003786"/>
    </source>
</evidence>
<gene>
    <name evidence="7" type="ORF">TOT_010000138</name>
</gene>
<dbReference type="eggNOG" id="KOG2000">
    <property type="taxonomic scope" value="Eukaryota"/>
</dbReference>
<dbReference type="STRING" id="869250.J7MGQ2"/>
<name>J7MGQ2_THEOR</name>
<dbReference type="GO" id="GO:0000278">
    <property type="term" value="P:mitotic cell cycle"/>
    <property type="evidence" value="ECO:0007669"/>
    <property type="project" value="TreeGrafter"/>
</dbReference>
<dbReference type="OMA" id="EMSHFAN"/>
<dbReference type="RefSeq" id="XP_009688972.1">
    <property type="nucleotide sequence ID" value="XM_009690677.1"/>
</dbReference>
<dbReference type="GeneID" id="20713099"/>
<keyword evidence="4" id="KW-0206">Cytoskeleton</keyword>
<dbReference type="Pfam" id="PF17681">
    <property type="entry name" value="GCP_N_terminal"/>
    <property type="match status" value="1"/>
</dbReference>
<keyword evidence="2" id="KW-0963">Cytoplasm</keyword>
<dbReference type="PANTHER" id="PTHR19302">
    <property type="entry name" value="GAMMA TUBULIN COMPLEX PROTEIN"/>
    <property type="match status" value="1"/>
</dbReference>
<evidence type="ECO:0000256" key="2">
    <source>
        <dbReference type="ARBA" id="ARBA00022490"/>
    </source>
</evidence>
<dbReference type="GO" id="GO:0005874">
    <property type="term" value="C:microtubule"/>
    <property type="evidence" value="ECO:0007669"/>
    <property type="project" value="UniProtKB-KW"/>
</dbReference>
<evidence type="ECO:0000259" key="6">
    <source>
        <dbReference type="Pfam" id="PF17681"/>
    </source>
</evidence>
<feature type="region of interest" description="Disordered" evidence="5">
    <location>
        <begin position="335"/>
        <end position="369"/>
    </location>
</feature>
<reference evidence="7 8" key="1">
    <citation type="journal article" date="2012" name="MBio">
        <title>Comparative genome analysis of three eukaryotic parasites with differing abilities to transform leukocytes reveals key mediators of Theileria-induced leukocyte transformation.</title>
        <authorList>
            <person name="Hayashida K."/>
            <person name="Hara Y."/>
            <person name="Abe T."/>
            <person name="Yamasaki C."/>
            <person name="Toyoda A."/>
            <person name="Kosuge T."/>
            <person name="Suzuki Y."/>
            <person name="Sato Y."/>
            <person name="Kawashima S."/>
            <person name="Katayama T."/>
            <person name="Wakaguri H."/>
            <person name="Inoue N."/>
            <person name="Homma K."/>
            <person name="Tada-Umezaki M."/>
            <person name="Yagi Y."/>
            <person name="Fujii Y."/>
            <person name="Habara T."/>
            <person name="Kanehisa M."/>
            <person name="Watanabe H."/>
            <person name="Ito K."/>
            <person name="Gojobori T."/>
            <person name="Sugawara H."/>
            <person name="Imanishi T."/>
            <person name="Weir W."/>
            <person name="Gardner M."/>
            <person name="Pain A."/>
            <person name="Shiels B."/>
            <person name="Hattori M."/>
            <person name="Nene V."/>
            <person name="Sugimoto C."/>
        </authorList>
    </citation>
    <scope>NUCLEOTIDE SEQUENCE [LARGE SCALE GENOMIC DNA]</scope>
    <source>
        <strain evidence="7 8">Shintoku</strain>
    </source>
</reference>
<dbReference type="PANTHER" id="PTHR19302:SF14">
    <property type="entry name" value="GAMMA-TUBULIN COMPLEX COMPONENT 3"/>
    <property type="match status" value="1"/>
</dbReference>
<sequence>MSVSAEISTKESVNLVNNNQLTKRAFLRQKLFLQRELMLKLEADLPRLLYVYDINEEFKFNLSSLKSILYMLYSLRELRLEALNWSTAPENEERLGEDKHDTEGNVEENREQVELENMIQPELRERHYSSPQAEVNNDNEMSEWAGSENETEYTNEKEIVLDLIYTLKGMNARYLRKLNNEYFQVDLKVTNRNRQIVNKICALAKMYSSIREVELGSSTIADSVKRGLGEETQELDKLLDSLLENHEEHCVSLLQLYTLLHKPYRKVRLLCKLGAGGKHVMDSLHEHSTRGDGMSRETFTRLFRKGLAPYLETVFKWLYSGELPPEKEYFFVTTEPENGEKRSSSSRDLPGIYSHSAADATTREGNGRNHVSVEARVASNDKVKCKEAHEHFYFDPGKVFKFFPLDLAEDIYEQGRLSHWLKRLNRSASAMTLDAFMLAVLGNERSLEEILTSLRRLVGELDSSRKLATAILEKEGLEEYVSALCVQFIDPEAQQRQYKYGRQPQYKRSHKSLRDDYDMAESVESGIRVYYPSPKFPYDLVVEDYRVFRGMIRVSALLKAAAASLTESFAEYLWLNRCNDRVLELSKLLNRLNFHRGEMANFLAAVQPYQNSLYWLSVYRASMCGRQTLASLRASTRSLTRSLDLSFHSELPPILLSVIAFGKSVSELFRHDLRQLHSLNLRGSPRLVHFIDNDMADFASPSLSHAAQFRVNVLCLLGRFKAKSLLLDFNEYYRFNSKII</sequence>
<dbReference type="GO" id="GO:0000930">
    <property type="term" value="C:gamma-tubulin complex"/>
    <property type="evidence" value="ECO:0007669"/>
    <property type="project" value="TreeGrafter"/>
</dbReference>
<dbReference type="InterPro" id="IPR041470">
    <property type="entry name" value="GCP_N"/>
</dbReference>
<dbReference type="GO" id="GO:0051011">
    <property type="term" value="F:microtubule minus-end binding"/>
    <property type="evidence" value="ECO:0007669"/>
    <property type="project" value="TreeGrafter"/>
</dbReference>